<dbReference type="SUPFAM" id="SSF46689">
    <property type="entry name" value="Homeodomain-like"/>
    <property type="match status" value="1"/>
</dbReference>
<dbReference type="PROSITE" id="PS50977">
    <property type="entry name" value="HTH_TETR_2"/>
    <property type="match status" value="1"/>
</dbReference>
<organism evidence="4 5">
    <name type="scientific">Actinomarinicola tropica</name>
    <dbReference type="NCBI Taxonomy" id="2789776"/>
    <lineage>
        <taxon>Bacteria</taxon>
        <taxon>Bacillati</taxon>
        <taxon>Actinomycetota</taxon>
        <taxon>Acidimicrobiia</taxon>
        <taxon>Acidimicrobiales</taxon>
        <taxon>Iamiaceae</taxon>
        <taxon>Actinomarinicola</taxon>
    </lineage>
</organism>
<protein>
    <submittedName>
        <fullName evidence="4">TetR family transcriptional regulator</fullName>
    </submittedName>
</protein>
<dbReference type="Pfam" id="PF00440">
    <property type="entry name" value="TetR_N"/>
    <property type="match status" value="1"/>
</dbReference>
<evidence type="ECO:0000256" key="2">
    <source>
        <dbReference type="PROSITE-ProRule" id="PRU00335"/>
    </source>
</evidence>
<sequence length="223" mass="24243">MPTPTWDRLPTERRDAIVAAAEAEFASRGFSRGSLNVIAREAGVAKGSLFQYFDDKLDLFAHLSDLASIRIGAAMAKHNAPLPWAEDYWGALTDSLLAWIGHFRDHPVDLALTAAVNLELDTEVRVAVREVVNRHYLRGLQQLIDSGVETGAVRADADHGAFLAQLVLVMPHLALAANMPGLDPVLDLHEDPDAAVARVVAVWRAAFGTWADGVTRPVRRPSA</sequence>
<dbReference type="EMBL" id="CP045851">
    <property type="protein sequence ID" value="QGG94460.1"/>
    <property type="molecule type" value="Genomic_DNA"/>
</dbReference>
<dbReference type="InterPro" id="IPR023772">
    <property type="entry name" value="DNA-bd_HTH_TetR-type_CS"/>
</dbReference>
<dbReference type="AlphaFoldDB" id="A0A5Q2RKS6"/>
<gene>
    <name evidence="4" type="ORF">GH723_04710</name>
</gene>
<evidence type="ECO:0000313" key="4">
    <source>
        <dbReference type="EMBL" id="QGG94460.1"/>
    </source>
</evidence>
<dbReference type="SUPFAM" id="SSF48498">
    <property type="entry name" value="Tetracyclin repressor-like, C-terminal domain"/>
    <property type="match status" value="1"/>
</dbReference>
<dbReference type="InterPro" id="IPR001647">
    <property type="entry name" value="HTH_TetR"/>
</dbReference>
<dbReference type="PANTHER" id="PTHR30055:SF226">
    <property type="entry name" value="HTH-TYPE TRANSCRIPTIONAL REGULATOR PKSA"/>
    <property type="match status" value="1"/>
</dbReference>
<accession>A0A5Q2RKS6</accession>
<dbReference type="InterPro" id="IPR050109">
    <property type="entry name" value="HTH-type_TetR-like_transc_reg"/>
</dbReference>
<feature type="DNA-binding region" description="H-T-H motif" evidence="2">
    <location>
        <begin position="34"/>
        <end position="53"/>
    </location>
</feature>
<dbReference type="PRINTS" id="PR00455">
    <property type="entry name" value="HTHTETR"/>
</dbReference>
<dbReference type="PROSITE" id="PS01081">
    <property type="entry name" value="HTH_TETR_1"/>
    <property type="match status" value="1"/>
</dbReference>
<reference evidence="4 5" key="1">
    <citation type="submission" date="2019-11" db="EMBL/GenBank/DDBJ databases">
        <authorList>
            <person name="He Y."/>
        </authorList>
    </citation>
    <scope>NUCLEOTIDE SEQUENCE [LARGE SCALE GENOMIC DNA]</scope>
    <source>
        <strain evidence="4 5">SCSIO 58843</strain>
    </source>
</reference>
<keyword evidence="1 2" id="KW-0238">DNA-binding</keyword>
<evidence type="ECO:0000256" key="1">
    <source>
        <dbReference type="ARBA" id="ARBA00023125"/>
    </source>
</evidence>
<dbReference type="Proteomes" id="UP000334019">
    <property type="component" value="Chromosome"/>
</dbReference>
<dbReference type="PANTHER" id="PTHR30055">
    <property type="entry name" value="HTH-TYPE TRANSCRIPTIONAL REGULATOR RUTR"/>
    <property type="match status" value="1"/>
</dbReference>
<proteinExistence type="predicted"/>
<dbReference type="InterPro" id="IPR036271">
    <property type="entry name" value="Tet_transcr_reg_TetR-rel_C_sf"/>
</dbReference>
<dbReference type="GO" id="GO:0000976">
    <property type="term" value="F:transcription cis-regulatory region binding"/>
    <property type="evidence" value="ECO:0007669"/>
    <property type="project" value="TreeGrafter"/>
</dbReference>
<dbReference type="InterPro" id="IPR009057">
    <property type="entry name" value="Homeodomain-like_sf"/>
</dbReference>
<dbReference type="Gene3D" id="1.10.357.10">
    <property type="entry name" value="Tetracycline Repressor, domain 2"/>
    <property type="match status" value="1"/>
</dbReference>
<evidence type="ECO:0000313" key="5">
    <source>
        <dbReference type="Proteomes" id="UP000334019"/>
    </source>
</evidence>
<keyword evidence="5" id="KW-1185">Reference proteome</keyword>
<name>A0A5Q2RKS6_9ACTN</name>
<dbReference type="KEGG" id="atq:GH723_04710"/>
<dbReference type="GO" id="GO:0003700">
    <property type="term" value="F:DNA-binding transcription factor activity"/>
    <property type="evidence" value="ECO:0007669"/>
    <property type="project" value="TreeGrafter"/>
</dbReference>
<evidence type="ECO:0000259" key="3">
    <source>
        <dbReference type="PROSITE" id="PS50977"/>
    </source>
</evidence>
<feature type="domain" description="HTH tetR-type" evidence="3">
    <location>
        <begin position="11"/>
        <end position="71"/>
    </location>
</feature>
<dbReference type="RefSeq" id="WP_153758566.1">
    <property type="nucleotide sequence ID" value="NZ_CP045851.1"/>
</dbReference>